<protein>
    <recommendedName>
        <fullName evidence="5">Ubiquitin-like protease family profile domain-containing protein</fullName>
    </recommendedName>
</protein>
<dbReference type="PANTHER" id="PTHR48449:SF1">
    <property type="entry name" value="DUF1985 DOMAIN-CONTAINING PROTEIN"/>
    <property type="match status" value="1"/>
</dbReference>
<evidence type="ECO:0000256" key="1">
    <source>
        <dbReference type="ARBA" id="ARBA00005234"/>
    </source>
</evidence>
<comment type="similarity">
    <text evidence="1">Belongs to the peptidase C48 family.</text>
</comment>
<feature type="compositionally biased region" description="Basic residues" evidence="4">
    <location>
        <begin position="386"/>
        <end position="398"/>
    </location>
</feature>
<keyword evidence="7" id="KW-1185">Reference proteome</keyword>
<feature type="region of interest" description="Disordered" evidence="4">
    <location>
        <begin position="524"/>
        <end position="571"/>
    </location>
</feature>
<feature type="compositionally biased region" description="Basic residues" evidence="4">
    <location>
        <begin position="365"/>
        <end position="377"/>
    </location>
</feature>
<evidence type="ECO:0000313" key="7">
    <source>
        <dbReference type="Proteomes" id="UP000886595"/>
    </source>
</evidence>
<dbReference type="PANTHER" id="PTHR48449">
    <property type="entry name" value="DUF1985 DOMAIN-CONTAINING PROTEIN"/>
    <property type="match status" value="1"/>
</dbReference>
<organism evidence="6 7">
    <name type="scientific">Brassica carinata</name>
    <name type="common">Ethiopian mustard</name>
    <name type="synonym">Abyssinian cabbage</name>
    <dbReference type="NCBI Taxonomy" id="52824"/>
    <lineage>
        <taxon>Eukaryota</taxon>
        <taxon>Viridiplantae</taxon>
        <taxon>Streptophyta</taxon>
        <taxon>Embryophyta</taxon>
        <taxon>Tracheophyta</taxon>
        <taxon>Spermatophyta</taxon>
        <taxon>Magnoliopsida</taxon>
        <taxon>eudicotyledons</taxon>
        <taxon>Gunneridae</taxon>
        <taxon>Pentapetalae</taxon>
        <taxon>rosids</taxon>
        <taxon>malvids</taxon>
        <taxon>Brassicales</taxon>
        <taxon>Brassicaceae</taxon>
        <taxon>Brassiceae</taxon>
        <taxon>Brassica</taxon>
    </lineage>
</organism>
<dbReference type="InterPro" id="IPR003653">
    <property type="entry name" value="Peptidase_C48_C"/>
</dbReference>
<dbReference type="GO" id="GO:0006508">
    <property type="term" value="P:proteolysis"/>
    <property type="evidence" value="ECO:0007669"/>
    <property type="project" value="UniProtKB-KW"/>
</dbReference>
<dbReference type="PROSITE" id="PS50600">
    <property type="entry name" value="ULP_PROTEASE"/>
    <property type="match status" value="1"/>
</dbReference>
<evidence type="ECO:0000259" key="5">
    <source>
        <dbReference type="PROSITE" id="PS50600"/>
    </source>
</evidence>
<feature type="compositionally biased region" description="Polar residues" evidence="4">
    <location>
        <begin position="670"/>
        <end position="692"/>
    </location>
</feature>
<dbReference type="Proteomes" id="UP000886595">
    <property type="component" value="Unassembled WGS sequence"/>
</dbReference>
<feature type="domain" description="Ubiquitin-like protease family profile" evidence="5">
    <location>
        <begin position="752"/>
        <end position="943"/>
    </location>
</feature>
<keyword evidence="2" id="KW-0645">Protease</keyword>
<feature type="region of interest" description="Disordered" evidence="4">
    <location>
        <begin position="354"/>
        <end position="406"/>
    </location>
</feature>
<dbReference type="InterPro" id="IPR038765">
    <property type="entry name" value="Papain-like_cys_pep_sf"/>
</dbReference>
<evidence type="ECO:0000256" key="4">
    <source>
        <dbReference type="SAM" id="MobiDB-lite"/>
    </source>
</evidence>
<dbReference type="OrthoDB" id="1114153at2759"/>
<sequence>MQGDNEPDNEPGNRLPQRLFATDRFPIRRLNIYSFVHDVLRDTSEFQTIRDSCFGKLFDLPARQCPVSCKLIHSLLSRQLLVDDPHTLWTTFSGQPLRFGLQEFGTITGLPCGAFPVGHLPPKNKRNQASKDKIWKKLIGKHELTTCADIRHMLETETDMDEWRKVRLALILIVDGVLIAYQQTPRPTLKYVQMVDNLETFFQFPWGRESFCKTLACMKPQQGEDPSSLVRGLKQETLHLKGFPLVLQLVAFRAIPKLLLIIPAPRSSLTIMELEEDHLLDHPSININDVLTIEAEENLSVTPIIPIERQADPGWGVWPDIVNDERLAYMEELIADKRPFKKWMWPGGDTSLPLIPPPTVEEKPVHKKALKPKHTGKNKPLQPNRSTRKTSTTRKQRRISNYFVRNGSTSNKSYEELLEIITELSSQVTAVQAEQKRLLEMIEKLKQRPHTKRSPITSLLPRMKKFKKRRRQKSQSHSALEPTDSPLNNTMSSPLHHEDDTSCQSPILSQYAAQHHRSNVDNIQDSEPLTQKSPDHISPIHKSPDHISPIHKSPDPSSPVQTSPSPERKYPIHIFPFTSPSLHVSAVHTSPVHTMPELPPIYDQTPADDGLELPFTPQPPLSPITCPHLTPNPSPTKSTDTGSGFPQHATSVNAFTATASSSRIPHHNSPVENHQGGQNESEVMELSDSSSAREALTHTPSDAEMHLANELLRCPLVPSQRLISPLPLQIWELFHDTISSAKNVFHTTPSKFDFSNKFLLELSVPTHWTTTYHIEILMYMLVERHAQLLQGENLLFSTPHLTSIIQQKWRKFKAARIKDTFHWDKRISDFITTPGKKWMEDVTTVYTPMIWADRHWVGLAINLDVGLVEILDPNPTLYSDSKVAEFIEPVTTSLPYLIKRFADPQLTQFRHLSPFAWNRIPDLYSNQRSGDCGPVSVKFLEMHAHGDPEPNMSSLTDENVDDLRKQYTLDVYKTIVLPAYHPPLN</sequence>
<feature type="compositionally biased region" description="Basic residues" evidence="4">
    <location>
        <begin position="462"/>
        <end position="474"/>
    </location>
</feature>
<accession>A0A8X7RYM7</accession>
<keyword evidence="3" id="KW-0378">Hydrolase</keyword>
<reference evidence="6 7" key="1">
    <citation type="submission" date="2020-02" db="EMBL/GenBank/DDBJ databases">
        <authorList>
            <person name="Ma Q."/>
            <person name="Huang Y."/>
            <person name="Song X."/>
            <person name="Pei D."/>
        </authorList>
    </citation>
    <scope>NUCLEOTIDE SEQUENCE [LARGE SCALE GENOMIC DNA]</scope>
    <source>
        <strain evidence="6">Sxm20200214</strain>
        <tissue evidence="6">Leaf</tissue>
    </source>
</reference>
<gene>
    <name evidence="6" type="ORF">Bca52824_043076</name>
</gene>
<dbReference type="Pfam" id="PF09331">
    <property type="entry name" value="DUF1985"/>
    <property type="match status" value="1"/>
</dbReference>
<dbReference type="Gene3D" id="3.40.395.10">
    <property type="entry name" value="Adenoviral Proteinase, Chain A"/>
    <property type="match status" value="1"/>
</dbReference>
<comment type="caution">
    <text evidence="6">The sequence shown here is derived from an EMBL/GenBank/DDBJ whole genome shotgun (WGS) entry which is preliminary data.</text>
</comment>
<evidence type="ECO:0000256" key="2">
    <source>
        <dbReference type="ARBA" id="ARBA00022670"/>
    </source>
</evidence>
<proteinExistence type="inferred from homology"/>
<dbReference type="EMBL" id="JAAMPC010000009">
    <property type="protein sequence ID" value="KAG2296407.1"/>
    <property type="molecule type" value="Genomic_DNA"/>
</dbReference>
<feature type="region of interest" description="Disordered" evidence="4">
    <location>
        <begin position="657"/>
        <end position="697"/>
    </location>
</feature>
<dbReference type="SUPFAM" id="SSF54001">
    <property type="entry name" value="Cysteine proteinases"/>
    <property type="match status" value="1"/>
</dbReference>
<dbReference type="Pfam" id="PF02902">
    <property type="entry name" value="Peptidase_C48"/>
    <property type="match status" value="1"/>
</dbReference>
<evidence type="ECO:0000313" key="6">
    <source>
        <dbReference type="EMBL" id="KAG2296407.1"/>
    </source>
</evidence>
<feature type="region of interest" description="Disordered" evidence="4">
    <location>
        <begin position="444"/>
        <end position="502"/>
    </location>
</feature>
<evidence type="ECO:0000256" key="3">
    <source>
        <dbReference type="ARBA" id="ARBA00022801"/>
    </source>
</evidence>
<dbReference type="InterPro" id="IPR015410">
    <property type="entry name" value="DUF1985"/>
</dbReference>
<dbReference type="AlphaFoldDB" id="A0A8X7RYM7"/>
<name>A0A8X7RYM7_BRACI</name>
<dbReference type="GO" id="GO:0008234">
    <property type="term" value="F:cysteine-type peptidase activity"/>
    <property type="evidence" value="ECO:0007669"/>
    <property type="project" value="InterPro"/>
</dbReference>